<gene>
    <name evidence="2" type="ORF">ACHHYP_11665</name>
</gene>
<dbReference type="GO" id="GO:0032968">
    <property type="term" value="P:positive regulation of transcription elongation by RNA polymerase II"/>
    <property type="evidence" value="ECO:0007669"/>
    <property type="project" value="TreeGrafter"/>
</dbReference>
<proteinExistence type="predicted"/>
<dbReference type="EMBL" id="JNBR01001648">
    <property type="protein sequence ID" value="OQR85607.1"/>
    <property type="molecule type" value="Genomic_DNA"/>
</dbReference>
<feature type="compositionally biased region" description="Basic and acidic residues" evidence="1">
    <location>
        <begin position="294"/>
        <end position="303"/>
    </location>
</feature>
<keyword evidence="3" id="KW-1185">Reference proteome</keyword>
<organism evidence="2 3">
    <name type="scientific">Achlya hypogyna</name>
    <name type="common">Oomycete</name>
    <name type="synonym">Protoachlya hypogyna</name>
    <dbReference type="NCBI Taxonomy" id="1202772"/>
    <lineage>
        <taxon>Eukaryota</taxon>
        <taxon>Sar</taxon>
        <taxon>Stramenopiles</taxon>
        <taxon>Oomycota</taxon>
        <taxon>Saprolegniomycetes</taxon>
        <taxon>Saprolegniales</taxon>
        <taxon>Achlyaceae</taxon>
        <taxon>Achlya</taxon>
    </lineage>
</organism>
<dbReference type="AlphaFoldDB" id="A0A1V9YIV6"/>
<dbReference type="Pfam" id="PF04004">
    <property type="entry name" value="Leo1"/>
    <property type="match status" value="1"/>
</dbReference>
<dbReference type="STRING" id="1202772.A0A1V9YIV6"/>
<feature type="region of interest" description="Disordered" evidence="1">
    <location>
        <begin position="1"/>
        <end position="88"/>
    </location>
</feature>
<reference evidence="2 3" key="1">
    <citation type="journal article" date="2014" name="Genome Biol. Evol.">
        <title>The secreted proteins of Achlya hypogyna and Thraustotheca clavata identify the ancestral oomycete secretome and reveal gene acquisitions by horizontal gene transfer.</title>
        <authorList>
            <person name="Misner I."/>
            <person name="Blouin N."/>
            <person name="Leonard G."/>
            <person name="Richards T.A."/>
            <person name="Lane C.E."/>
        </authorList>
    </citation>
    <scope>NUCLEOTIDE SEQUENCE [LARGE SCALE GENOMIC DNA]</scope>
    <source>
        <strain evidence="2 3">ATCC 48635</strain>
    </source>
</reference>
<dbReference type="InterPro" id="IPR007149">
    <property type="entry name" value="Leo1"/>
</dbReference>
<feature type="compositionally biased region" description="Low complexity" evidence="1">
    <location>
        <begin position="11"/>
        <end position="31"/>
    </location>
</feature>
<dbReference type="GO" id="GO:0016593">
    <property type="term" value="C:Cdc73/Paf1 complex"/>
    <property type="evidence" value="ECO:0007669"/>
    <property type="project" value="InterPro"/>
</dbReference>
<name>A0A1V9YIV6_ACHHY</name>
<evidence type="ECO:0008006" key="4">
    <source>
        <dbReference type="Google" id="ProtNLM"/>
    </source>
</evidence>
<protein>
    <recommendedName>
        <fullName evidence="4">RNA polymerase-associated protein LEO1</fullName>
    </recommendedName>
</protein>
<feature type="compositionally biased region" description="Acidic residues" evidence="1">
    <location>
        <begin position="368"/>
        <end position="384"/>
    </location>
</feature>
<accession>A0A1V9YIV6</accession>
<evidence type="ECO:0000313" key="3">
    <source>
        <dbReference type="Proteomes" id="UP000243579"/>
    </source>
</evidence>
<dbReference type="OrthoDB" id="20844at2759"/>
<dbReference type="PANTHER" id="PTHR23146:SF0">
    <property type="entry name" value="RNA POLYMERASE-ASSOCIATED PROTEIN LEO1"/>
    <property type="match status" value="1"/>
</dbReference>
<sequence>MDAKEAADLFSDSGSSDGGSPKKAPNKAPSNAKDDSGEEMADLFGSDYDSGEEEFKASGVKEDPPIRDEDREVQPQRAAPREVPDAHHDELRIPKAAKAPKNTEFFFTRPPNILRFVPEAYTKASIAKEKEETGDEGLYRNYVRWRYAVDANGSVIVDQATGLPKRESNTRLVKWEDGTYTMFVGEEALTLTQQKVANSFIFVNEQSTDEMNQQSTDETVLECHGRVANKLTIRPIATTSSSHQSLKMSMRARHNKAVVRIQEYISELDGTIDKEQRAAVRQESMRVANRKKQRDGYEYDRDRSSRMDAGFLEEGYDGVEYDDDNLSAIKQQYGGRKKPEKPVSKRPAAPRPGGLDEYRMNQRRPPSDESDAAEDDDDDDDEEELMHSNRAKKRRTMVDEDDSD</sequence>
<dbReference type="GO" id="GO:1990269">
    <property type="term" value="F:RNA polymerase II C-terminal domain phosphoserine binding"/>
    <property type="evidence" value="ECO:0007669"/>
    <property type="project" value="TreeGrafter"/>
</dbReference>
<feature type="region of interest" description="Disordered" evidence="1">
    <location>
        <begin position="282"/>
        <end position="303"/>
    </location>
</feature>
<feature type="region of interest" description="Disordered" evidence="1">
    <location>
        <begin position="332"/>
        <end position="404"/>
    </location>
</feature>
<comment type="caution">
    <text evidence="2">The sequence shown here is derived from an EMBL/GenBank/DDBJ whole genome shotgun (WGS) entry which is preliminary data.</text>
</comment>
<dbReference type="PANTHER" id="PTHR23146">
    <property type="entry name" value="LEO1 PROTEIN"/>
    <property type="match status" value="1"/>
</dbReference>
<dbReference type="GO" id="GO:0006368">
    <property type="term" value="P:transcription elongation by RNA polymerase II"/>
    <property type="evidence" value="ECO:0007669"/>
    <property type="project" value="InterPro"/>
</dbReference>
<evidence type="ECO:0000256" key="1">
    <source>
        <dbReference type="SAM" id="MobiDB-lite"/>
    </source>
</evidence>
<evidence type="ECO:0000313" key="2">
    <source>
        <dbReference type="EMBL" id="OQR85607.1"/>
    </source>
</evidence>
<dbReference type="Proteomes" id="UP000243579">
    <property type="component" value="Unassembled WGS sequence"/>
</dbReference>
<feature type="compositionally biased region" description="Basic and acidic residues" evidence="1">
    <location>
        <begin position="53"/>
        <end position="88"/>
    </location>
</feature>